<proteinExistence type="predicted"/>
<dbReference type="EMBL" id="JANPWB010000003">
    <property type="protein sequence ID" value="KAJ1202224.1"/>
    <property type="molecule type" value="Genomic_DNA"/>
</dbReference>
<organism evidence="1 2">
    <name type="scientific">Pleurodeles waltl</name>
    <name type="common">Iberian ribbed newt</name>
    <dbReference type="NCBI Taxonomy" id="8319"/>
    <lineage>
        <taxon>Eukaryota</taxon>
        <taxon>Metazoa</taxon>
        <taxon>Chordata</taxon>
        <taxon>Craniata</taxon>
        <taxon>Vertebrata</taxon>
        <taxon>Euteleostomi</taxon>
        <taxon>Amphibia</taxon>
        <taxon>Batrachia</taxon>
        <taxon>Caudata</taxon>
        <taxon>Salamandroidea</taxon>
        <taxon>Salamandridae</taxon>
        <taxon>Pleurodelinae</taxon>
        <taxon>Pleurodeles</taxon>
    </lineage>
</organism>
<evidence type="ECO:0000313" key="1">
    <source>
        <dbReference type="EMBL" id="KAJ1202224.1"/>
    </source>
</evidence>
<sequence>MSLAGSQGAGAFDLAKLETYTISRLKGFCNMMGVPSGGASRKEEYQKELRAWAEARSQEAVEVEASEDGSQEDLSMAVGVIPLDLCPLLNQEALSKATA</sequence>
<evidence type="ECO:0000313" key="2">
    <source>
        <dbReference type="Proteomes" id="UP001066276"/>
    </source>
</evidence>
<accession>A0AAV7VQ93</accession>
<reference evidence="1" key="1">
    <citation type="journal article" date="2022" name="bioRxiv">
        <title>Sequencing and chromosome-scale assembly of the giantPleurodeles waltlgenome.</title>
        <authorList>
            <person name="Brown T."/>
            <person name="Elewa A."/>
            <person name="Iarovenko S."/>
            <person name="Subramanian E."/>
            <person name="Araus A.J."/>
            <person name="Petzold A."/>
            <person name="Susuki M."/>
            <person name="Suzuki K.-i.T."/>
            <person name="Hayashi T."/>
            <person name="Toyoda A."/>
            <person name="Oliveira C."/>
            <person name="Osipova E."/>
            <person name="Leigh N.D."/>
            <person name="Simon A."/>
            <person name="Yun M.H."/>
        </authorList>
    </citation>
    <scope>NUCLEOTIDE SEQUENCE</scope>
    <source>
        <strain evidence="1">20211129_DDA</strain>
        <tissue evidence="1">Liver</tissue>
    </source>
</reference>
<name>A0AAV7VQ93_PLEWA</name>
<protein>
    <submittedName>
        <fullName evidence="1">Uncharacterized protein</fullName>
    </submittedName>
</protein>
<dbReference type="Proteomes" id="UP001066276">
    <property type="component" value="Chromosome 2_1"/>
</dbReference>
<comment type="caution">
    <text evidence="1">The sequence shown here is derived from an EMBL/GenBank/DDBJ whole genome shotgun (WGS) entry which is preliminary data.</text>
</comment>
<keyword evidence="2" id="KW-1185">Reference proteome</keyword>
<gene>
    <name evidence="1" type="ORF">NDU88_006025</name>
</gene>
<dbReference type="AlphaFoldDB" id="A0AAV7VQ93"/>